<proteinExistence type="predicted"/>
<dbReference type="Proteomes" id="UP001140949">
    <property type="component" value="Unassembled WGS sequence"/>
</dbReference>
<dbReference type="EMBL" id="JANAVB010014797">
    <property type="protein sequence ID" value="KAJ6833785.1"/>
    <property type="molecule type" value="Genomic_DNA"/>
</dbReference>
<organism evidence="1 2">
    <name type="scientific">Iris pallida</name>
    <name type="common">Sweet iris</name>
    <dbReference type="NCBI Taxonomy" id="29817"/>
    <lineage>
        <taxon>Eukaryota</taxon>
        <taxon>Viridiplantae</taxon>
        <taxon>Streptophyta</taxon>
        <taxon>Embryophyta</taxon>
        <taxon>Tracheophyta</taxon>
        <taxon>Spermatophyta</taxon>
        <taxon>Magnoliopsida</taxon>
        <taxon>Liliopsida</taxon>
        <taxon>Asparagales</taxon>
        <taxon>Iridaceae</taxon>
        <taxon>Iridoideae</taxon>
        <taxon>Irideae</taxon>
        <taxon>Iris</taxon>
    </lineage>
</organism>
<comment type="caution">
    <text evidence="1">The sequence shown here is derived from an EMBL/GenBank/DDBJ whole genome shotgun (WGS) entry which is preliminary data.</text>
</comment>
<evidence type="ECO:0000313" key="1">
    <source>
        <dbReference type="EMBL" id="KAJ6833785.1"/>
    </source>
</evidence>
<reference evidence="1" key="2">
    <citation type="submission" date="2023-04" db="EMBL/GenBank/DDBJ databases">
        <authorList>
            <person name="Bruccoleri R.E."/>
            <person name="Oakeley E.J."/>
            <person name="Faust A.-M."/>
            <person name="Dessus-Babus S."/>
            <person name="Altorfer M."/>
            <person name="Burckhardt D."/>
            <person name="Oertli M."/>
            <person name="Naumann U."/>
            <person name="Petersen F."/>
            <person name="Wong J."/>
        </authorList>
    </citation>
    <scope>NUCLEOTIDE SEQUENCE</scope>
    <source>
        <strain evidence="1">GSM-AAB239-AS_SAM_17_03QT</strain>
        <tissue evidence="1">Leaf</tissue>
    </source>
</reference>
<sequence length="58" mass="6342">MVLETLHLLRLTYHTILQANADEGDYSTYYGPDDVVGIDLETLVQQGLAPPGETLPLA</sequence>
<dbReference type="AlphaFoldDB" id="A0AAX6H017"/>
<evidence type="ECO:0000313" key="2">
    <source>
        <dbReference type="Proteomes" id="UP001140949"/>
    </source>
</evidence>
<reference evidence="1" key="1">
    <citation type="journal article" date="2023" name="GigaByte">
        <title>Genome assembly of the bearded iris, Iris pallida Lam.</title>
        <authorList>
            <person name="Bruccoleri R.E."/>
            <person name="Oakeley E.J."/>
            <person name="Faust A.M.E."/>
            <person name="Altorfer M."/>
            <person name="Dessus-Babus S."/>
            <person name="Burckhardt D."/>
            <person name="Oertli M."/>
            <person name="Naumann U."/>
            <person name="Petersen F."/>
            <person name="Wong J."/>
        </authorList>
    </citation>
    <scope>NUCLEOTIDE SEQUENCE</scope>
    <source>
        <strain evidence="1">GSM-AAB239-AS_SAM_17_03QT</strain>
    </source>
</reference>
<gene>
    <name evidence="1" type="ORF">M6B38_338810</name>
</gene>
<accession>A0AAX6H017</accession>
<protein>
    <submittedName>
        <fullName evidence="1">Uncharacterized protein</fullName>
    </submittedName>
</protein>
<keyword evidence="2" id="KW-1185">Reference proteome</keyword>
<name>A0AAX6H017_IRIPA</name>